<dbReference type="STRING" id="1380566.A0A179F9S8"/>
<accession>A0A179F9S8</accession>
<name>A0A179F9S8_METCM</name>
<sequence>MDRSQASASRSGEGGGVYQNRMRIVVAVDFGTTFSAVAYANTHNPSVQKLLTSWGDGGVTQDKVPTILRYDNRGTTGAYHWGLRVQKYIDYGEKVHEWFKLGLCNDFEERRSRESEFMSKYKSQTAQPPVKGEVCEGLVVNYLQGIKGAVDHFFIKNFDEDVARCPRDYIITVPALWDHAEQEKTRRCAERSGMGEGTQLQIISEPEAACIYAIQTMLSAKVKDTYVICDAGGGTVDLASYTITSLSMNPFHCQLAGAATGSGGLCGSSFLNRIFEEYLRDKFKDYDGWHKMYMIDASKAFEERIKPGFTGDNEDPHIIRIGGLKPSKPHGVEKNFLTLTTKELREKVFDVVITKIQGLVRDQIANTDGRVKEVLLAGGFGKNRYLQKRLTEIDDSDTAIARGALMAGLAGLGRTHKIEDDGGFNASPAGTKVVSRIAGRHYGTTAYYDFQEGKDENNRDDGAKIEKIQWFAKKGDSIPDGRPVSFEFFKVAKVRSNVPAHEVCNPTVRIYTCEKLTPPEYKDDPTVWEIAKFKLDFRGLSIPTILIKGEEFYNAEFAIEMTLRAASLSFHGVYSKGLTVPKRFPANHVQFR</sequence>
<keyword evidence="4" id="KW-1185">Reference proteome</keyword>
<dbReference type="Gene3D" id="3.90.640.10">
    <property type="entry name" value="Actin, Chain A, domain 4"/>
    <property type="match status" value="1"/>
</dbReference>
<dbReference type="Proteomes" id="UP000078397">
    <property type="component" value="Unassembled WGS sequence"/>
</dbReference>
<evidence type="ECO:0000256" key="2">
    <source>
        <dbReference type="ARBA" id="ARBA00022840"/>
    </source>
</evidence>
<dbReference type="RefSeq" id="XP_022284156.1">
    <property type="nucleotide sequence ID" value="XM_022428906.1"/>
</dbReference>
<gene>
    <name evidence="3" type="ORF">VFPPC_14233</name>
</gene>
<comment type="caution">
    <text evidence="3">The sequence shown here is derived from an EMBL/GenBank/DDBJ whole genome shotgun (WGS) entry which is preliminary data.</text>
</comment>
<dbReference type="OrthoDB" id="2963168at2759"/>
<dbReference type="Gene3D" id="3.30.420.40">
    <property type="match status" value="2"/>
</dbReference>
<dbReference type="InterPro" id="IPR043129">
    <property type="entry name" value="ATPase_NBD"/>
</dbReference>
<dbReference type="GO" id="GO:0005524">
    <property type="term" value="F:ATP binding"/>
    <property type="evidence" value="ECO:0007669"/>
    <property type="project" value="UniProtKB-KW"/>
</dbReference>
<evidence type="ECO:0000313" key="4">
    <source>
        <dbReference type="Proteomes" id="UP000078397"/>
    </source>
</evidence>
<proteinExistence type="predicted"/>
<dbReference type="PANTHER" id="PTHR14187:SF5">
    <property type="entry name" value="HEAT SHOCK 70 KDA PROTEIN 12A"/>
    <property type="match status" value="1"/>
</dbReference>
<organism evidence="3 4">
    <name type="scientific">Pochonia chlamydosporia 170</name>
    <dbReference type="NCBI Taxonomy" id="1380566"/>
    <lineage>
        <taxon>Eukaryota</taxon>
        <taxon>Fungi</taxon>
        <taxon>Dikarya</taxon>
        <taxon>Ascomycota</taxon>
        <taxon>Pezizomycotina</taxon>
        <taxon>Sordariomycetes</taxon>
        <taxon>Hypocreomycetidae</taxon>
        <taxon>Hypocreales</taxon>
        <taxon>Clavicipitaceae</taxon>
        <taxon>Pochonia</taxon>
    </lineage>
</organism>
<evidence type="ECO:0000256" key="1">
    <source>
        <dbReference type="ARBA" id="ARBA00022741"/>
    </source>
</evidence>
<dbReference type="EMBL" id="LSBJ02000007">
    <property type="protein sequence ID" value="OAQ61849.2"/>
    <property type="molecule type" value="Genomic_DNA"/>
</dbReference>
<dbReference type="Pfam" id="PF00012">
    <property type="entry name" value="HSP70"/>
    <property type="match status" value="1"/>
</dbReference>
<keyword evidence="1" id="KW-0547">Nucleotide-binding</keyword>
<keyword evidence="2" id="KW-0067">ATP-binding</keyword>
<dbReference type="InterPro" id="IPR013126">
    <property type="entry name" value="Hsp_70_fam"/>
</dbReference>
<evidence type="ECO:0000313" key="3">
    <source>
        <dbReference type="EMBL" id="OAQ61849.2"/>
    </source>
</evidence>
<dbReference type="PANTHER" id="PTHR14187">
    <property type="entry name" value="ALPHA KINASE/ELONGATION FACTOR 2 KINASE"/>
    <property type="match status" value="1"/>
</dbReference>
<dbReference type="PRINTS" id="PR00301">
    <property type="entry name" value="HEATSHOCK70"/>
</dbReference>
<dbReference type="AlphaFoldDB" id="A0A179F9S8"/>
<dbReference type="GeneID" id="28855996"/>
<dbReference type="GO" id="GO:0140662">
    <property type="term" value="F:ATP-dependent protein folding chaperone"/>
    <property type="evidence" value="ECO:0007669"/>
    <property type="project" value="InterPro"/>
</dbReference>
<dbReference type="CDD" id="cd10170">
    <property type="entry name" value="ASKHA_NBD_HSP70"/>
    <property type="match status" value="1"/>
</dbReference>
<dbReference type="SUPFAM" id="SSF53067">
    <property type="entry name" value="Actin-like ATPase domain"/>
    <property type="match status" value="2"/>
</dbReference>
<protein>
    <submittedName>
        <fullName evidence="3">Hsp70 family chaperone</fullName>
    </submittedName>
</protein>
<reference evidence="3 4" key="1">
    <citation type="journal article" date="2016" name="PLoS Pathog.">
        <title>Biosynthesis of antibiotic leucinostatins in bio-control fungus Purpureocillium lilacinum and their inhibition on phytophthora revealed by genome mining.</title>
        <authorList>
            <person name="Wang G."/>
            <person name="Liu Z."/>
            <person name="Lin R."/>
            <person name="Li E."/>
            <person name="Mao Z."/>
            <person name="Ling J."/>
            <person name="Yang Y."/>
            <person name="Yin W.B."/>
            <person name="Xie B."/>
        </authorList>
    </citation>
    <scope>NUCLEOTIDE SEQUENCE [LARGE SCALE GENOMIC DNA]</scope>
    <source>
        <strain evidence="3">170</strain>
    </source>
</reference>
<dbReference type="KEGG" id="pchm:VFPPC_14233"/>